<dbReference type="Gene3D" id="1.10.260.40">
    <property type="entry name" value="lambda repressor-like DNA-binding domains"/>
    <property type="match status" value="1"/>
</dbReference>
<dbReference type="Pfam" id="PF01381">
    <property type="entry name" value="HTH_3"/>
    <property type="match status" value="1"/>
</dbReference>
<dbReference type="Gene3D" id="2.60.120.10">
    <property type="entry name" value="Jelly Rolls"/>
    <property type="match status" value="1"/>
</dbReference>
<dbReference type="InterPro" id="IPR050807">
    <property type="entry name" value="TransReg_Diox_bact_type"/>
</dbReference>
<dbReference type="GO" id="GO:0005829">
    <property type="term" value="C:cytosol"/>
    <property type="evidence" value="ECO:0007669"/>
    <property type="project" value="TreeGrafter"/>
</dbReference>
<feature type="domain" description="HTH cro/C1-type" evidence="2">
    <location>
        <begin position="13"/>
        <end position="67"/>
    </location>
</feature>
<comment type="caution">
    <text evidence="3">The sequence shown here is derived from an EMBL/GenBank/DDBJ whole genome shotgun (WGS) entry which is preliminary data.</text>
</comment>
<accession>A0A369TPF5</accession>
<dbReference type="InterPro" id="IPR014710">
    <property type="entry name" value="RmlC-like_jellyroll"/>
</dbReference>
<keyword evidence="1" id="KW-0238">DNA-binding</keyword>
<evidence type="ECO:0000313" key="3">
    <source>
        <dbReference type="EMBL" id="RDD67158.1"/>
    </source>
</evidence>
<dbReference type="GO" id="GO:0003700">
    <property type="term" value="F:DNA-binding transcription factor activity"/>
    <property type="evidence" value="ECO:0007669"/>
    <property type="project" value="TreeGrafter"/>
</dbReference>
<dbReference type="PROSITE" id="PS50943">
    <property type="entry name" value="HTH_CROC1"/>
    <property type="match status" value="1"/>
</dbReference>
<dbReference type="SUPFAM" id="SSF47413">
    <property type="entry name" value="lambda repressor-like DNA-binding domains"/>
    <property type="match status" value="1"/>
</dbReference>
<reference evidence="3 4" key="1">
    <citation type="submission" date="2018-07" db="EMBL/GenBank/DDBJ databases">
        <title>Thalassococcus profundi sp. nov., a marine bacterium isolated from deep seawater of Okinawa Trough.</title>
        <authorList>
            <person name="Yu M."/>
        </authorList>
    </citation>
    <scope>NUCLEOTIDE SEQUENCE [LARGE SCALE GENOMIC DNA]</scope>
    <source>
        <strain evidence="3 4">WRAS1</strain>
    </source>
</reference>
<dbReference type="CDD" id="cd02209">
    <property type="entry name" value="cupin_XRE_C"/>
    <property type="match status" value="1"/>
</dbReference>
<keyword evidence="4" id="KW-1185">Reference proteome</keyword>
<gene>
    <name evidence="3" type="ORF">DU478_05315</name>
</gene>
<dbReference type="SUPFAM" id="SSF51182">
    <property type="entry name" value="RmlC-like cupins"/>
    <property type="match status" value="1"/>
</dbReference>
<dbReference type="AlphaFoldDB" id="A0A369TPF5"/>
<sequence>MVRSLTTRLAETLARTRAARGLSLDELATASGVSRATLSRLEKAEASPTAEMLDKLCFAYGYSLAQLMAKAEDGFAAHLPRADQSVWRDGDQGVVRRSVSPGGGGLAAEVLDCKLGAESTFDQAAPAVPGQEHHIYMLSGQMTVAVDDVVHRLDQGDSLRFRPHGRVRLATGLAAAKYILVTVTP</sequence>
<dbReference type="GO" id="GO:0003677">
    <property type="term" value="F:DNA binding"/>
    <property type="evidence" value="ECO:0007669"/>
    <property type="project" value="UniProtKB-KW"/>
</dbReference>
<dbReference type="CDD" id="cd00093">
    <property type="entry name" value="HTH_XRE"/>
    <property type="match status" value="1"/>
</dbReference>
<dbReference type="InterPro" id="IPR001387">
    <property type="entry name" value="Cro/C1-type_HTH"/>
</dbReference>
<dbReference type="PANTHER" id="PTHR46797:SF10">
    <property type="entry name" value="BLR1115 PROTEIN"/>
    <property type="match status" value="1"/>
</dbReference>
<dbReference type="InterPro" id="IPR010982">
    <property type="entry name" value="Lambda_DNA-bd_dom_sf"/>
</dbReference>
<dbReference type="OrthoDB" id="189170at2"/>
<evidence type="ECO:0000259" key="2">
    <source>
        <dbReference type="PROSITE" id="PS50943"/>
    </source>
</evidence>
<organism evidence="3 4">
    <name type="scientific">Thalassococcus profundi</name>
    <dbReference type="NCBI Taxonomy" id="2282382"/>
    <lineage>
        <taxon>Bacteria</taxon>
        <taxon>Pseudomonadati</taxon>
        <taxon>Pseudomonadota</taxon>
        <taxon>Alphaproteobacteria</taxon>
        <taxon>Rhodobacterales</taxon>
        <taxon>Roseobacteraceae</taxon>
        <taxon>Thalassococcus</taxon>
    </lineage>
</organism>
<evidence type="ECO:0000256" key="1">
    <source>
        <dbReference type="ARBA" id="ARBA00023125"/>
    </source>
</evidence>
<protein>
    <submittedName>
        <fullName evidence="3">XRE family transcriptional regulator</fullName>
    </submittedName>
</protein>
<dbReference type="SMART" id="SM00530">
    <property type="entry name" value="HTH_XRE"/>
    <property type="match status" value="1"/>
</dbReference>
<proteinExistence type="predicted"/>
<name>A0A369TPF5_9RHOB</name>
<dbReference type="EMBL" id="QPMK01000003">
    <property type="protein sequence ID" value="RDD67158.1"/>
    <property type="molecule type" value="Genomic_DNA"/>
</dbReference>
<dbReference type="RefSeq" id="WP_114509906.1">
    <property type="nucleotide sequence ID" value="NZ_QPMK01000003.1"/>
</dbReference>
<dbReference type="InterPro" id="IPR011051">
    <property type="entry name" value="RmlC_Cupin_sf"/>
</dbReference>
<evidence type="ECO:0000313" key="4">
    <source>
        <dbReference type="Proteomes" id="UP000253977"/>
    </source>
</evidence>
<dbReference type="Proteomes" id="UP000253977">
    <property type="component" value="Unassembled WGS sequence"/>
</dbReference>
<dbReference type="PANTHER" id="PTHR46797">
    <property type="entry name" value="HTH-TYPE TRANSCRIPTIONAL REGULATOR"/>
    <property type="match status" value="1"/>
</dbReference>